<gene>
    <name evidence="1" type="ORF">NDU88_004141</name>
</gene>
<organism evidence="1 2">
    <name type="scientific">Pleurodeles waltl</name>
    <name type="common">Iberian ribbed newt</name>
    <dbReference type="NCBI Taxonomy" id="8319"/>
    <lineage>
        <taxon>Eukaryota</taxon>
        <taxon>Metazoa</taxon>
        <taxon>Chordata</taxon>
        <taxon>Craniata</taxon>
        <taxon>Vertebrata</taxon>
        <taxon>Euteleostomi</taxon>
        <taxon>Amphibia</taxon>
        <taxon>Batrachia</taxon>
        <taxon>Caudata</taxon>
        <taxon>Salamandroidea</taxon>
        <taxon>Salamandridae</taxon>
        <taxon>Pleurodelinae</taxon>
        <taxon>Pleurodeles</taxon>
    </lineage>
</organism>
<dbReference type="EMBL" id="JANPWB010000016">
    <property type="protein sequence ID" value="KAJ1083986.1"/>
    <property type="molecule type" value="Genomic_DNA"/>
</dbReference>
<proteinExistence type="predicted"/>
<sequence length="256" mass="27195">MVSVWIDRLRGLWGRAAGSCWAWRPGGRVGWLSGHWECGGSLLCCVPGFAGLDGPRWGLLTASGATVDAPGGKGGGGPEEGDWAEAGWTAGRKSGLPELDVELRTTCGFAGPGFPTFGVVGLAWSWTEIGGRRSEDRCWKDWLGRGALWCLWTRTVRPVYVDCILTALAVNSLAEGCQLHDGESGTETSEDLLDGGRKKEGAPTFQPEEMALAGKTADGAVCFPFRLPCSSLLIVLLFFALRAQILSVAGSALCYL</sequence>
<comment type="caution">
    <text evidence="1">The sequence shown here is derived from an EMBL/GenBank/DDBJ whole genome shotgun (WGS) entry which is preliminary data.</text>
</comment>
<reference evidence="1" key="1">
    <citation type="journal article" date="2022" name="bioRxiv">
        <title>Sequencing and chromosome-scale assembly of the giantPleurodeles waltlgenome.</title>
        <authorList>
            <person name="Brown T."/>
            <person name="Elewa A."/>
            <person name="Iarovenko S."/>
            <person name="Subramanian E."/>
            <person name="Araus A.J."/>
            <person name="Petzold A."/>
            <person name="Susuki M."/>
            <person name="Suzuki K.-i.T."/>
            <person name="Hayashi T."/>
            <person name="Toyoda A."/>
            <person name="Oliveira C."/>
            <person name="Osipova E."/>
            <person name="Leigh N.D."/>
            <person name="Simon A."/>
            <person name="Yun M.H."/>
        </authorList>
    </citation>
    <scope>NUCLEOTIDE SEQUENCE</scope>
    <source>
        <strain evidence="1">20211129_DDA</strain>
        <tissue evidence="1">Liver</tissue>
    </source>
</reference>
<dbReference type="AlphaFoldDB" id="A0AAV7KWX0"/>
<accession>A0AAV7KWX0</accession>
<keyword evidence="2" id="KW-1185">Reference proteome</keyword>
<name>A0AAV7KWX0_PLEWA</name>
<evidence type="ECO:0000313" key="2">
    <source>
        <dbReference type="Proteomes" id="UP001066276"/>
    </source>
</evidence>
<dbReference type="Proteomes" id="UP001066276">
    <property type="component" value="Chromosome 12"/>
</dbReference>
<protein>
    <submittedName>
        <fullName evidence="1">Uncharacterized protein</fullName>
    </submittedName>
</protein>
<evidence type="ECO:0000313" key="1">
    <source>
        <dbReference type="EMBL" id="KAJ1083986.1"/>
    </source>
</evidence>